<sequence>MPIEDTCRNNGGGGYVSCNGRDPEEMNCGQKSTVASFTSGNRVTVYLRYSASCQAYWTKYYNPYGNTGEARIKGATSTFGKTLAAYEGESGWTRMLSAAQNPKPCMFFKHSAWGWVEDCNGV</sequence>
<dbReference type="Pfam" id="PF10901">
    <property type="entry name" value="DUF2690"/>
    <property type="match status" value="1"/>
</dbReference>
<dbReference type="InterPro" id="IPR021224">
    <property type="entry name" value="DUF2690"/>
</dbReference>
<evidence type="ECO:0000313" key="1">
    <source>
        <dbReference type="EMBL" id="GIM83981.1"/>
    </source>
</evidence>
<protein>
    <submittedName>
        <fullName evidence="2">Uncharacterized protein DUF2690</fullName>
    </submittedName>
</protein>
<evidence type="ECO:0000313" key="4">
    <source>
        <dbReference type="Proteomes" id="UP000677457"/>
    </source>
</evidence>
<evidence type="ECO:0000313" key="2">
    <source>
        <dbReference type="EMBL" id="TQL36258.1"/>
    </source>
</evidence>
<keyword evidence="4" id="KW-1185">Reference proteome</keyword>
<comment type="caution">
    <text evidence="2">The sequence shown here is derived from an EMBL/GenBank/DDBJ whole genome shotgun (WGS) entry which is preliminary data.</text>
</comment>
<proteinExistence type="predicted"/>
<dbReference type="Proteomes" id="UP000677457">
    <property type="component" value="Unassembled WGS sequence"/>
</dbReference>
<dbReference type="Proteomes" id="UP000315983">
    <property type="component" value="Unassembled WGS sequence"/>
</dbReference>
<gene>
    <name evidence="2" type="ORF">FB564_1346</name>
    <name evidence="1" type="ORF">Sar04_15010</name>
</gene>
<organism evidence="2 3">
    <name type="scientific">Salinispora arenicola</name>
    <dbReference type="NCBI Taxonomy" id="168697"/>
    <lineage>
        <taxon>Bacteria</taxon>
        <taxon>Bacillati</taxon>
        <taxon>Actinomycetota</taxon>
        <taxon>Actinomycetes</taxon>
        <taxon>Micromonosporales</taxon>
        <taxon>Micromonosporaceae</taxon>
        <taxon>Salinispora</taxon>
    </lineage>
</organism>
<dbReference type="EMBL" id="VFOL01000001">
    <property type="protein sequence ID" value="TQL36258.1"/>
    <property type="molecule type" value="Genomic_DNA"/>
</dbReference>
<reference evidence="1 4" key="2">
    <citation type="submission" date="2021-03" db="EMBL/GenBank/DDBJ databases">
        <title>Whole genome shotgun sequence of Salinispora arenicola NBRC 105043.</title>
        <authorList>
            <person name="Komaki H."/>
            <person name="Tamura T."/>
        </authorList>
    </citation>
    <scope>NUCLEOTIDE SEQUENCE [LARGE SCALE GENOMIC DNA]</scope>
    <source>
        <strain evidence="1 4">NBRC 105043</strain>
    </source>
</reference>
<dbReference type="AlphaFoldDB" id="A0A542XK89"/>
<name>A0A542XK89_SALAC</name>
<accession>A0A542XK89</accession>
<reference evidence="2 3" key="1">
    <citation type="submission" date="2019-06" db="EMBL/GenBank/DDBJ databases">
        <title>Sequencing the genomes of 1000 actinobacteria strains.</title>
        <authorList>
            <person name="Klenk H.-P."/>
        </authorList>
    </citation>
    <scope>NUCLEOTIDE SEQUENCE [LARGE SCALE GENOMIC DNA]</scope>
    <source>
        <strain evidence="2 3">DSM 44819</strain>
    </source>
</reference>
<dbReference type="EMBL" id="BOQM01000009">
    <property type="protein sequence ID" value="GIM83981.1"/>
    <property type="molecule type" value="Genomic_DNA"/>
</dbReference>
<evidence type="ECO:0000313" key="3">
    <source>
        <dbReference type="Proteomes" id="UP000315983"/>
    </source>
</evidence>